<keyword evidence="4 5" id="KW-0472">Membrane</keyword>
<keyword evidence="5" id="KW-0653">Protein transport</keyword>
<organism evidence="6 7">
    <name type="scientific">Raineya orbicola</name>
    <dbReference type="NCBI Taxonomy" id="2016530"/>
    <lineage>
        <taxon>Bacteria</taxon>
        <taxon>Pseudomonadati</taxon>
        <taxon>Bacteroidota</taxon>
        <taxon>Cytophagia</taxon>
        <taxon>Cytophagales</taxon>
        <taxon>Raineyaceae</taxon>
        <taxon>Raineya</taxon>
    </lineage>
</organism>
<dbReference type="Proteomes" id="UP000233387">
    <property type="component" value="Unassembled WGS sequence"/>
</dbReference>
<dbReference type="EMBL" id="NKXO01000001">
    <property type="protein sequence ID" value="PKQ70897.1"/>
    <property type="molecule type" value="Genomic_DNA"/>
</dbReference>
<feature type="transmembrane region" description="Helical" evidence="5">
    <location>
        <begin position="23"/>
        <end position="45"/>
    </location>
</feature>
<keyword evidence="5" id="KW-0811">Translocation</keyword>
<accession>A0A2N3IKQ2</accession>
<dbReference type="GO" id="GO:0033281">
    <property type="term" value="C:TAT protein transport complex"/>
    <property type="evidence" value="ECO:0007669"/>
    <property type="project" value="UniProtKB-UniRule"/>
</dbReference>
<evidence type="ECO:0000313" key="7">
    <source>
        <dbReference type="Proteomes" id="UP000233387"/>
    </source>
</evidence>
<dbReference type="GO" id="GO:0043953">
    <property type="term" value="P:protein transport by the Tat complex"/>
    <property type="evidence" value="ECO:0007669"/>
    <property type="project" value="UniProtKB-UniRule"/>
</dbReference>
<proteinExistence type="inferred from homology"/>
<dbReference type="Pfam" id="PF00902">
    <property type="entry name" value="TatC"/>
    <property type="match status" value="1"/>
</dbReference>
<comment type="subcellular location">
    <subcellularLocation>
        <location evidence="5">Cell membrane</location>
        <topology evidence="5">Multi-pass membrane protein</topology>
    </subcellularLocation>
    <subcellularLocation>
        <location evidence="1">Membrane</location>
        <topology evidence="1">Multi-pass membrane protein</topology>
    </subcellularLocation>
</comment>
<feature type="transmembrane region" description="Helical" evidence="5">
    <location>
        <begin position="178"/>
        <end position="206"/>
    </location>
</feature>
<dbReference type="GO" id="GO:0009977">
    <property type="term" value="F:proton motive force dependent protein transmembrane transporter activity"/>
    <property type="evidence" value="ECO:0007669"/>
    <property type="project" value="TreeGrafter"/>
</dbReference>
<evidence type="ECO:0000256" key="5">
    <source>
        <dbReference type="HAMAP-Rule" id="MF_00902"/>
    </source>
</evidence>
<evidence type="ECO:0000313" key="6">
    <source>
        <dbReference type="EMBL" id="PKQ70897.1"/>
    </source>
</evidence>
<keyword evidence="5" id="KW-1003">Cell membrane</keyword>
<keyword evidence="7" id="KW-1185">Reference proteome</keyword>
<gene>
    <name evidence="5" type="primary">tatC</name>
    <name evidence="6" type="ORF">Rain11_0038</name>
</gene>
<evidence type="ECO:0000256" key="3">
    <source>
        <dbReference type="ARBA" id="ARBA00022989"/>
    </source>
</evidence>
<keyword evidence="5" id="KW-0813">Transport</keyword>
<dbReference type="PRINTS" id="PR01840">
    <property type="entry name" value="TATCFAMILY"/>
</dbReference>
<dbReference type="AlphaFoldDB" id="A0A2N3IKQ2"/>
<protein>
    <recommendedName>
        <fullName evidence="5">Sec-independent protein translocase protein TatC</fullName>
    </recommendedName>
</protein>
<evidence type="ECO:0000256" key="2">
    <source>
        <dbReference type="ARBA" id="ARBA00022692"/>
    </source>
</evidence>
<feature type="transmembrane region" description="Helical" evidence="5">
    <location>
        <begin position="92"/>
        <end position="113"/>
    </location>
</feature>
<comment type="caution">
    <text evidence="5">Lacks conserved residue(s) required for the propagation of feature annotation.</text>
</comment>
<comment type="subunit">
    <text evidence="5">Forms a complex with TatA.</text>
</comment>
<comment type="similarity">
    <text evidence="5">Belongs to the TatC family.</text>
</comment>
<comment type="caution">
    <text evidence="6">The sequence shown here is derived from an EMBL/GenBank/DDBJ whole genome shotgun (WGS) entry which is preliminary data.</text>
</comment>
<dbReference type="NCBIfam" id="TIGR00945">
    <property type="entry name" value="tatC"/>
    <property type="match status" value="1"/>
</dbReference>
<evidence type="ECO:0000256" key="4">
    <source>
        <dbReference type="ARBA" id="ARBA00023136"/>
    </source>
</evidence>
<reference evidence="6 7" key="1">
    <citation type="submission" date="2017-06" db="EMBL/GenBank/DDBJ databases">
        <title>Raineya orbicola gen. nov., sp. nov. a slightly thermophilic bacterium of the phylum Bacteroidetes and the description of Raineyaceae fam. nov.</title>
        <authorList>
            <person name="Albuquerque L."/>
            <person name="Polonia A.R.M."/>
            <person name="Barroso C."/>
            <person name="Froufe H.J.C."/>
            <person name="Lage O."/>
            <person name="Lobo-Da-Cunha A."/>
            <person name="Egas C."/>
            <person name="Da Costa M.S."/>
        </authorList>
    </citation>
    <scope>NUCLEOTIDE SEQUENCE [LARGE SCALE GENOMIC DNA]</scope>
    <source>
        <strain evidence="6 7">SPSPC-11</strain>
    </source>
</reference>
<comment type="function">
    <text evidence="5">Part of the twin-arginine translocation (Tat) system that transports large folded proteins containing a characteristic twin-arginine motif in their signal peptide across membranes.</text>
</comment>
<feature type="transmembrane region" description="Helical" evidence="5">
    <location>
        <begin position="134"/>
        <end position="158"/>
    </location>
</feature>
<dbReference type="PANTHER" id="PTHR30371">
    <property type="entry name" value="SEC-INDEPENDENT PROTEIN TRANSLOCASE PROTEIN TATC"/>
    <property type="match status" value="1"/>
</dbReference>
<evidence type="ECO:0000256" key="1">
    <source>
        <dbReference type="ARBA" id="ARBA00004141"/>
    </source>
</evidence>
<keyword evidence="2 5" id="KW-0812">Transmembrane</keyword>
<dbReference type="HAMAP" id="MF_00902">
    <property type="entry name" value="TatC"/>
    <property type="match status" value="1"/>
</dbReference>
<dbReference type="PANTHER" id="PTHR30371:SF0">
    <property type="entry name" value="SEC-INDEPENDENT PROTEIN TRANSLOCASE PROTEIN TATC, CHLOROPLASTIC-RELATED"/>
    <property type="match status" value="1"/>
</dbReference>
<name>A0A2N3IKQ2_9BACT</name>
<dbReference type="InterPro" id="IPR002033">
    <property type="entry name" value="TatC"/>
</dbReference>
<sequence length="297" mass="33719">MASKAEKSEMTFLEHLEVLRKHLVRSVIVVVVLMIVAFGFTEFIFEEVLFGPAKADFWTYRKMCELGRWLGSEGLCVGVNLNFVNFTITGQFMTHITSAIVIGLVLGFPYIVWEIWRFVKPALYEKELKATKGVVFYIALLFVVGVLFGYFILTPISVNFLATYKISSRINPNLEFDLHSYVSIVTWLTLISALMFQLPMVAYFLGKVGLLTASFMRSYRRHSIVGVLILAAIITPTGDIFSQLIVALPLYVLYEASIFIVARVEKSEKELEKAQEIQYTQVISPQTPAPRLDQMLE</sequence>
<dbReference type="GO" id="GO:0065002">
    <property type="term" value="P:intracellular protein transmembrane transport"/>
    <property type="evidence" value="ECO:0007669"/>
    <property type="project" value="TreeGrafter"/>
</dbReference>
<keyword evidence="3 5" id="KW-1133">Transmembrane helix</keyword>
<dbReference type="RefSeq" id="WP_243390513.1">
    <property type="nucleotide sequence ID" value="NZ_NKXO01000001.1"/>
</dbReference>